<dbReference type="AlphaFoldDB" id="A0A243QFU3"/>
<dbReference type="STRING" id="417102.CA982_02535"/>
<dbReference type="Gene3D" id="1.10.8.1060">
    <property type="entry name" value="Corynebacterium glutamicum thioredoxin-dependent arsenate reductase, N-terminal domain"/>
    <property type="match status" value="1"/>
</dbReference>
<evidence type="ECO:0000313" key="1">
    <source>
        <dbReference type="EMBL" id="OUC80629.1"/>
    </source>
</evidence>
<dbReference type="NCBIfam" id="NF046112">
    <property type="entry name" value="MSMEG_6209_Nter"/>
    <property type="match status" value="1"/>
</dbReference>
<dbReference type="OrthoDB" id="4277148at2"/>
<dbReference type="RefSeq" id="WP_086533771.1">
    <property type="nucleotide sequence ID" value="NZ_JBLKRZ010000002.1"/>
</dbReference>
<name>A0A243QFU3_9ACTN</name>
<protein>
    <recommendedName>
        <fullName evidence="3">DUF3562 domain-containing protein</fullName>
    </recommendedName>
</protein>
<accession>A0A243QFU3</accession>
<evidence type="ECO:0008006" key="3">
    <source>
        <dbReference type="Google" id="ProtNLM"/>
    </source>
</evidence>
<keyword evidence="2" id="KW-1185">Reference proteome</keyword>
<dbReference type="Proteomes" id="UP000194632">
    <property type="component" value="Unassembled WGS sequence"/>
</dbReference>
<comment type="caution">
    <text evidence="1">The sequence shown here is derived from an EMBL/GenBank/DDBJ whole genome shotgun (WGS) entry which is preliminary data.</text>
</comment>
<evidence type="ECO:0000313" key="2">
    <source>
        <dbReference type="Proteomes" id="UP000194632"/>
    </source>
</evidence>
<gene>
    <name evidence="1" type="ORF">CA982_02535</name>
</gene>
<dbReference type="EMBL" id="NGFO01000002">
    <property type="protein sequence ID" value="OUC80629.1"/>
    <property type="molecule type" value="Genomic_DNA"/>
</dbReference>
<reference evidence="1 2" key="1">
    <citation type="submission" date="2017-05" db="EMBL/GenBank/DDBJ databases">
        <title>Biotechnological potential of actinobacteria isolated from South African environments.</title>
        <authorList>
            <person name="Le Roes-Hill M."/>
            <person name="Prins A."/>
            <person name="Durrell K.A."/>
        </authorList>
    </citation>
    <scope>NUCLEOTIDE SEQUENCE [LARGE SCALE GENOMIC DNA]</scope>
    <source>
        <strain evidence="1">BS2</strain>
    </source>
</reference>
<organism evidence="1 2">
    <name type="scientific">Gordonia lacunae</name>
    <dbReference type="NCBI Taxonomy" id="417102"/>
    <lineage>
        <taxon>Bacteria</taxon>
        <taxon>Bacillati</taxon>
        <taxon>Actinomycetota</taxon>
        <taxon>Actinomycetes</taxon>
        <taxon>Mycobacteriales</taxon>
        <taxon>Gordoniaceae</taxon>
        <taxon>Gordonia</taxon>
    </lineage>
</organism>
<sequence length="79" mass="8751">MDANDERRQISEVQDRLIGLYSHRSPHDVAAAVEKAYQHFEGTEVRDFVPLLVERRANKALGGTDVMADPAAVPPHVGE</sequence>
<proteinExistence type="predicted"/>